<comment type="caution">
    <text evidence="1">The sequence shown here is derived from an EMBL/GenBank/DDBJ whole genome shotgun (WGS) entry which is preliminary data.</text>
</comment>
<protein>
    <submittedName>
        <fullName evidence="1">Uncharacterized protein</fullName>
    </submittedName>
</protein>
<evidence type="ECO:0000313" key="2">
    <source>
        <dbReference type="Proteomes" id="UP000607653"/>
    </source>
</evidence>
<gene>
    <name evidence="1" type="ORF">HUJ06_016736</name>
</gene>
<proteinExistence type="predicted"/>
<dbReference type="Proteomes" id="UP000607653">
    <property type="component" value="Unassembled WGS sequence"/>
</dbReference>
<dbReference type="EMBL" id="DUZY01000008">
    <property type="protein sequence ID" value="DAD46799.1"/>
    <property type="molecule type" value="Genomic_DNA"/>
</dbReference>
<name>A0A822ZU38_NELNU</name>
<keyword evidence="2" id="KW-1185">Reference proteome</keyword>
<sequence length="113" mass="12449">MALEWVVHAWVCRGRRSKYLGVTDVARSRMTLEGSHHGDLEPTKVVPSGGSILLVSVSGHLLEVSSNVEIERCRVSFEARVLDSAEIIYGRIHFELGVLDSTEKDSTGESILN</sequence>
<organism evidence="1 2">
    <name type="scientific">Nelumbo nucifera</name>
    <name type="common">Sacred lotus</name>
    <dbReference type="NCBI Taxonomy" id="4432"/>
    <lineage>
        <taxon>Eukaryota</taxon>
        <taxon>Viridiplantae</taxon>
        <taxon>Streptophyta</taxon>
        <taxon>Embryophyta</taxon>
        <taxon>Tracheophyta</taxon>
        <taxon>Spermatophyta</taxon>
        <taxon>Magnoliopsida</taxon>
        <taxon>Proteales</taxon>
        <taxon>Nelumbonaceae</taxon>
        <taxon>Nelumbo</taxon>
    </lineage>
</organism>
<dbReference type="AlphaFoldDB" id="A0A822ZU38"/>
<accession>A0A822ZU38</accession>
<reference evidence="1 2" key="1">
    <citation type="journal article" date="2020" name="Mol. Biol. Evol.">
        <title>Distinct Expression and Methylation Patterns for Genes with Different Fates following a Single Whole-Genome Duplication in Flowering Plants.</title>
        <authorList>
            <person name="Shi T."/>
            <person name="Rahmani R.S."/>
            <person name="Gugger P.F."/>
            <person name="Wang M."/>
            <person name="Li H."/>
            <person name="Zhang Y."/>
            <person name="Li Z."/>
            <person name="Wang Q."/>
            <person name="Van de Peer Y."/>
            <person name="Marchal K."/>
            <person name="Chen J."/>
        </authorList>
    </citation>
    <scope>NUCLEOTIDE SEQUENCE [LARGE SCALE GENOMIC DNA]</scope>
    <source>
        <tissue evidence="1">Leaf</tissue>
    </source>
</reference>
<evidence type="ECO:0000313" key="1">
    <source>
        <dbReference type="EMBL" id="DAD46799.1"/>
    </source>
</evidence>